<name>A6JD23_RAT</name>
<organism evidence="1 2">
    <name type="scientific">Rattus norvegicus</name>
    <name type="common">Rat</name>
    <dbReference type="NCBI Taxonomy" id="10116"/>
    <lineage>
        <taxon>Eukaryota</taxon>
        <taxon>Metazoa</taxon>
        <taxon>Chordata</taxon>
        <taxon>Craniata</taxon>
        <taxon>Vertebrata</taxon>
        <taxon>Euteleostomi</taxon>
        <taxon>Mammalia</taxon>
        <taxon>Eutheria</taxon>
        <taxon>Euarchontoglires</taxon>
        <taxon>Glires</taxon>
        <taxon>Rodentia</taxon>
        <taxon>Myomorpha</taxon>
        <taxon>Muroidea</taxon>
        <taxon>Muridae</taxon>
        <taxon>Murinae</taxon>
        <taxon>Rattus</taxon>
    </lineage>
</organism>
<reference evidence="2" key="1">
    <citation type="submission" date="2005-09" db="EMBL/GenBank/DDBJ databases">
        <authorList>
            <person name="Mural R.J."/>
            <person name="Li P.W."/>
            <person name="Adams M.D."/>
            <person name="Amanatides P.G."/>
            <person name="Baden-Tillson H."/>
            <person name="Barnstead M."/>
            <person name="Chin S.H."/>
            <person name="Dew I."/>
            <person name="Evans C.A."/>
            <person name="Ferriera S."/>
            <person name="Flanigan M."/>
            <person name="Fosler C."/>
            <person name="Glodek A."/>
            <person name="Gu Z."/>
            <person name="Holt R.A."/>
            <person name="Jennings D."/>
            <person name="Kraft C.L."/>
            <person name="Lu F."/>
            <person name="Nguyen T."/>
            <person name="Nusskern D.R."/>
            <person name="Pfannkoch C.M."/>
            <person name="Sitter C."/>
            <person name="Sutton G.G."/>
            <person name="Venter J.C."/>
            <person name="Wang Z."/>
            <person name="Woodage T."/>
            <person name="Zheng X.H."/>
            <person name="Zhong F."/>
        </authorList>
    </citation>
    <scope>NUCLEOTIDE SEQUENCE [LARGE SCALE GENOMIC DNA]</scope>
    <source>
        <strain>BN</strain>
        <strain evidence="2">Sprague-Dawley</strain>
    </source>
</reference>
<sequence>MFESGLRVWTSSLLVGHVLVVTVF</sequence>
<dbReference type="Proteomes" id="UP000234681">
    <property type="component" value="Chromosome 14"/>
</dbReference>
<dbReference type="AlphaFoldDB" id="A6JD23"/>
<gene>
    <name evidence="1" type="ORF">rCG_57006</name>
</gene>
<accession>A6JD23</accession>
<protein>
    <submittedName>
        <fullName evidence="1">RCG57006, isoform CRA_b</fullName>
    </submittedName>
</protein>
<dbReference type="EMBL" id="CH473981">
    <property type="protein sequence ID" value="EDL89946.1"/>
    <property type="molecule type" value="Genomic_DNA"/>
</dbReference>
<proteinExistence type="predicted"/>
<evidence type="ECO:0000313" key="2">
    <source>
        <dbReference type="Proteomes" id="UP000234681"/>
    </source>
</evidence>
<evidence type="ECO:0000313" key="1">
    <source>
        <dbReference type="EMBL" id="EDL89946.1"/>
    </source>
</evidence>